<keyword evidence="1" id="KW-1133">Transmembrane helix</keyword>
<feature type="transmembrane region" description="Helical" evidence="1">
    <location>
        <begin position="16"/>
        <end position="40"/>
    </location>
</feature>
<keyword evidence="1" id="KW-0472">Membrane</keyword>
<dbReference type="AlphaFoldDB" id="A0A1M6JXM3"/>
<sequence>MKMDFFRKRSFKYGSYSVVMTVVVIAVIVMVNVILGFSGISKRLRFDITRNKMFSISQQSIDMVKSLDRDVEIFILSSESSYSNIMVKEVVNQYVVHGNGRVIGPRYVDLDKDPTFISKNFDPDQVKGINTGDIVVRSGKNMRVLNNQDFMEVSYDYYGGAQVTGLKVEQAFTSAIRSVTAEKTATVYFVSGHGEYKSDELSQLKTTLTLNNYNVETLTLTSPVPGEVDVLFFPSPTSDLLGSELENLLAFLERGGDAVFLFDVQSTIQQLPNFNDAFSRYSLQLNYDLVNEFSQANYLKENWMIRPMVYMTDVTKHLNPDQLFIYLPMSRSIGLLSENKQNLEISPLFGTTDNSTSVDLNTGAQRFGPFLLGALSELEIGLNNHSRIALVGNCTFITDDYISELGDNGSRYIVSILNWMQERTDEVLVPAKSLERPPLNMTQQSRVLVFFLLTAVIPLVIIGTGLFVWIRRKNL</sequence>
<evidence type="ECO:0000259" key="2">
    <source>
        <dbReference type="Pfam" id="PF09822"/>
    </source>
</evidence>
<accession>A0A1M6JXM3</accession>
<evidence type="ECO:0000313" key="3">
    <source>
        <dbReference type="EMBL" id="SHJ51456.1"/>
    </source>
</evidence>
<evidence type="ECO:0000256" key="1">
    <source>
        <dbReference type="SAM" id="Phobius"/>
    </source>
</evidence>
<evidence type="ECO:0000313" key="4">
    <source>
        <dbReference type="Proteomes" id="UP000324781"/>
    </source>
</evidence>
<keyword evidence="4" id="KW-1185">Reference proteome</keyword>
<dbReference type="InterPro" id="IPR019196">
    <property type="entry name" value="ABC_transp_unknown"/>
</dbReference>
<reference evidence="3 4" key="1">
    <citation type="submission" date="2016-11" db="EMBL/GenBank/DDBJ databases">
        <authorList>
            <person name="Varghese N."/>
            <person name="Submissions S."/>
        </authorList>
    </citation>
    <scope>NUCLEOTIDE SEQUENCE [LARGE SCALE GENOMIC DNA]</scope>
    <source>
        <strain evidence="3 4">DSM 19027</strain>
    </source>
</reference>
<protein>
    <submittedName>
        <fullName evidence="3">ABC-type uncharacterized transport system</fullName>
    </submittedName>
</protein>
<dbReference type="EMBL" id="FQZP01000064">
    <property type="protein sequence ID" value="SHJ51456.1"/>
    <property type="molecule type" value="Genomic_DNA"/>
</dbReference>
<gene>
    <name evidence="3" type="ORF">SAMN05444373_10644</name>
</gene>
<name>A0A1M6JXM3_9FIRM</name>
<dbReference type="OrthoDB" id="9766228at2"/>
<keyword evidence="1" id="KW-0812">Transmembrane</keyword>
<feature type="transmembrane region" description="Helical" evidence="1">
    <location>
        <begin position="447"/>
        <end position="470"/>
    </location>
</feature>
<proteinExistence type="predicted"/>
<dbReference type="Proteomes" id="UP000324781">
    <property type="component" value="Unassembled WGS sequence"/>
</dbReference>
<feature type="domain" description="ABC-type uncharacterised transport system" evidence="2">
    <location>
        <begin position="186"/>
        <end position="299"/>
    </location>
</feature>
<dbReference type="RefSeq" id="WP_149679585.1">
    <property type="nucleotide sequence ID" value="NZ_FQZP01000064.1"/>
</dbReference>
<organism evidence="3 4">
    <name type="scientific">Thermoclostridium caenicola</name>
    <dbReference type="NCBI Taxonomy" id="659425"/>
    <lineage>
        <taxon>Bacteria</taxon>
        <taxon>Bacillati</taxon>
        <taxon>Bacillota</taxon>
        <taxon>Clostridia</taxon>
        <taxon>Eubacteriales</taxon>
        <taxon>Oscillospiraceae</taxon>
        <taxon>Thermoclostridium</taxon>
    </lineage>
</organism>
<dbReference type="Pfam" id="PF09822">
    <property type="entry name" value="ABC_transp_aux"/>
    <property type="match status" value="1"/>
</dbReference>